<sequence length="297" mass="32708">MCNENNANQDATQTDKVKGDAYRESVVKSEKGSPSSSRSLIGWVKISSILAFLTTYSHFFGFSYLKGQLERMGFYSSDVNLMVNESLHLTSSGVAEGVKLIIAHALNDEALLRNGTLTAVALALAAAFLLYESASKGVARRVVATVRPNLYWLKWLRRLKAPAIILIAGAAGFALQVIGGLLIVFIFSFLWFGLSLGNHLGRASVESLMNEGVCNHEITLEAIEWSTVKGEIVLSCASITDEGKKVYGRIIHQDAKQIYFLTNDAAYHLDAQGKVLFKNLYKTRARDYEKNDTLTKT</sequence>
<accession>A0AAN1WKD7</accession>
<dbReference type="AlphaFoldDB" id="A0AAN1WKD7"/>
<feature type="region of interest" description="Disordered" evidence="1">
    <location>
        <begin position="1"/>
        <end position="38"/>
    </location>
</feature>
<dbReference type="EMBL" id="AP023086">
    <property type="protein sequence ID" value="BCD99223.1"/>
    <property type="molecule type" value="Genomic_DNA"/>
</dbReference>
<feature type="transmembrane region" description="Helical" evidence="2">
    <location>
        <begin position="163"/>
        <end position="192"/>
    </location>
</feature>
<keyword evidence="2" id="KW-0812">Transmembrane</keyword>
<gene>
    <name evidence="3" type="ORF">MARGE09_P3424</name>
</gene>
<evidence type="ECO:0000313" key="4">
    <source>
        <dbReference type="Proteomes" id="UP001320119"/>
    </source>
</evidence>
<dbReference type="KEGG" id="marq:MARGE09_P3424"/>
<keyword evidence="2" id="KW-1133">Transmembrane helix</keyword>
<feature type="compositionally biased region" description="Basic and acidic residues" evidence="1">
    <location>
        <begin position="13"/>
        <end position="31"/>
    </location>
</feature>
<evidence type="ECO:0000313" key="3">
    <source>
        <dbReference type="EMBL" id="BCD99223.1"/>
    </source>
</evidence>
<feature type="transmembrane region" description="Helical" evidence="2">
    <location>
        <begin position="40"/>
        <end position="65"/>
    </location>
</feature>
<proteinExistence type="predicted"/>
<keyword evidence="4" id="KW-1185">Reference proteome</keyword>
<evidence type="ECO:0000256" key="2">
    <source>
        <dbReference type="SAM" id="Phobius"/>
    </source>
</evidence>
<organism evidence="3 4">
    <name type="scientific">Marinagarivorans cellulosilyticus</name>
    <dbReference type="NCBI Taxonomy" id="2721545"/>
    <lineage>
        <taxon>Bacteria</taxon>
        <taxon>Pseudomonadati</taxon>
        <taxon>Pseudomonadota</taxon>
        <taxon>Gammaproteobacteria</taxon>
        <taxon>Cellvibrionales</taxon>
        <taxon>Cellvibrionaceae</taxon>
        <taxon>Marinagarivorans</taxon>
    </lineage>
</organism>
<evidence type="ECO:0000256" key="1">
    <source>
        <dbReference type="SAM" id="MobiDB-lite"/>
    </source>
</evidence>
<feature type="transmembrane region" description="Helical" evidence="2">
    <location>
        <begin position="112"/>
        <end position="131"/>
    </location>
</feature>
<keyword evidence="2" id="KW-0472">Membrane</keyword>
<reference evidence="3 4" key="1">
    <citation type="journal article" date="2022" name="IScience">
        <title>An ultrasensitive nanofiber-based assay for enzymatic hydrolysis and deep-sea microbial degradation of cellulose.</title>
        <authorList>
            <person name="Tsudome M."/>
            <person name="Tachioka M."/>
            <person name="Miyazaki M."/>
            <person name="Uchimura K."/>
            <person name="Tsuda M."/>
            <person name="Takaki Y."/>
            <person name="Deguchi S."/>
        </authorList>
    </citation>
    <scope>NUCLEOTIDE SEQUENCE [LARGE SCALE GENOMIC DNA]</scope>
    <source>
        <strain evidence="3 4">GE09</strain>
    </source>
</reference>
<feature type="compositionally biased region" description="Polar residues" evidence="1">
    <location>
        <begin position="1"/>
        <end position="12"/>
    </location>
</feature>
<name>A0AAN1WKD7_9GAMM</name>
<dbReference type="Proteomes" id="UP001320119">
    <property type="component" value="Chromosome"/>
</dbReference>
<protein>
    <submittedName>
        <fullName evidence="3">Uncharacterized protein</fullName>
    </submittedName>
</protein>